<comment type="caution">
    <text evidence="3">The sequence shown here is derived from an EMBL/GenBank/DDBJ whole genome shotgun (WGS) entry which is preliminary data.</text>
</comment>
<proteinExistence type="predicted"/>
<feature type="transmembrane region" description="Helical" evidence="1">
    <location>
        <begin position="12"/>
        <end position="33"/>
    </location>
</feature>
<accession>A0ABU5F9I1</accession>
<dbReference type="Gene3D" id="3.30.700.10">
    <property type="entry name" value="Glycoprotein, Type 4 Pilin"/>
    <property type="match status" value="1"/>
</dbReference>
<evidence type="ECO:0000313" key="4">
    <source>
        <dbReference type="Proteomes" id="UP001272242"/>
    </source>
</evidence>
<dbReference type="InterPro" id="IPR045584">
    <property type="entry name" value="Pilin-like"/>
</dbReference>
<gene>
    <name evidence="3" type="ORF">R5W23_003977</name>
</gene>
<dbReference type="PANTHER" id="PTHR30093:SF2">
    <property type="entry name" value="TYPE II SECRETION SYSTEM PROTEIN H"/>
    <property type="match status" value="1"/>
</dbReference>
<dbReference type="Pfam" id="PF07596">
    <property type="entry name" value="SBP_bac_10"/>
    <property type="match status" value="1"/>
</dbReference>
<dbReference type="Proteomes" id="UP001272242">
    <property type="component" value="Unassembled WGS sequence"/>
</dbReference>
<dbReference type="PANTHER" id="PTHR30093">
    <property type="entry name" value="GENERAL SECRETION PATHWAY PROTEIN G"/>
    <property type="match status" value="1"/>
</dbReference>
<feature type="domain" description="DUF1559" evidence="2">
    <location>
        <begin position="34"/>
        <end position="319"/>
    </location>
</feature>
<keyword evidence="1" id="KW-0812">Transmembrane</keyword>
<evidence type="ECO:0000313" key="3">
    <source>
        <dbReference type="EMBL" id="MDY3562511.1"/>
    </source>
</evidence>
<keyword evidence="1" id="KW-1133">Transmembrane helix</keyword>
<organism evidence="3 4">
    <name type="scientific">Gemmata algarum</name>
    <dbReference type="NCBI Taxonomy" id="2975278"/>
    <lineage>
        <taxon>Bacteria</taxon>
        <taxon>Pseudomonadati</taxon>
        <taxon>Planctomycetota</taxon>
        <taxon>Planctomycetia</taxon>
        <taxon>Gemmatales</taxon>
        <taxon>Gemmataceae</taxon>
        <taxon>Gemmata</taxon>
    </lineage>
</organism>
<name>A0ABU5F9I1_9BACT</name>
<dbReference type="InterPro" id="IPR011453">
    <property type="entry name" value="DUF1559"/>
</dbReference>
<sequence>MPPRRHRSAFTLIELLVVIAIIAILIGLLLPAVQKVREAAARMSCSNNLKQVGLAIHNYESAYQTLPPQTRKTGAVDGRHGASFWWVITEFVEQGNSYQALSAGTGGSTQDSTWWMGTSTGTFDQKRAIVRDLRPKIYRCPSSDLPETQDLVYSGTTWQYQWSSYVCLSGSSNHSTTDRTTPQGAAHHSAGGAFPGIKAVRLGDITDGTSNTIVIAEQSAYLRGNKDNRTAVTNSGPTMGVKNPRLPAGDGTWLGTNDPNNDTRCFGNTTVRQVPNPPVTANWQKNGNCNTPLASSHSGGVMTLRGDGSVSFLANSIDLLVLQNAVDKDDGNVVSVP</sequence>
<dbReference type="RefSeq" id="WP_320688831.1">
    <property type="nucleotide sequence ID" value="NZ_JAXBLV010000215.1"/>
</dbReference>
<evidence type="ECO:0000259" key="2">
    <source>
        <dbReference type="Pfam" id="PF07596"/>
    </source>
</evidence>
<dbReference type="NCBIfam" id="TIGR02532">
    <property type="entry name" value="IV_pilin_GFxxxE"/>
    <property type="match status" value="1"/>
</dbReference>
<dbReference type="SUPFAM" id="SSF54523">
    <property type="entry name" value="Pili subunits"/>
    <property type="match status" value="1"/>
</dbReference>
<dbReference type="EMBL" id="JAXBLV010000215">
    <property type="protein sequence ID" value="MDY3562511.1"/>
    <property type="molecule type" value="Genomic_DNA"/>
</dbReference>
<protein>
    <submittedName>
        <fullName evidence="3">DUF1559 domain-containing protein</fullName>
    </submittedName>
</protein>
<dbReference type="Pfam" id="PF07963">
    <property type="entry name" value="N_methyl"/>
    <property type="match status" value="1"/>
</dbReference>
<dbReference type="InterPro" id="IPR012902">
    <property type="entry name" value="N_methyl_site"/>
</dbReference>
<keyword evidence="1" id="KW-0472">Membrane</keyword>
<keyword evidence="4" id="KW-1185">Reference proteome</keyword>
<evidence type="ECO:0000256" key="1">
    <source>
        <dbReference type="SAM" id="Phobius"/>
    </source>
</evidence>
<reference evidence="4" key="1">
    <citation type="journal article" date="2023" name="Mar. Drugs">
        <title>Gemmata algarum, a Novel Planctomycete Isolated from an Algal Mat, Displays Antimicrobial Activity.</title>
        <authorList>
            <person name="Kumar G."/>
            <person name="Kallscheuer N."/>
            <person name="Kashif M."/>
            <person name="Ahamad S."/>
            <person name="Jagadeeshwari U."/>
            <person name="Pannikurungottu S."/>
            <person name="Haufschild T."/>
            <person name="Kabuu M."/>
            <person name="Sasikala C."/>
            <person name="Jogler C."/>
            <person name="Ramana C."/>
        </authorList>
    </citation>
    <scope>NUCLEOTIDE SEQUENCE [LARGE SCALE GENOMIC DNA]</scope>
    <source>
        <strain evidence="4">JC673</strain>
    </source>
</reference>